<dbReference type="Pfam" id="PF00083">
    <property type="entry name" value="Sugar_tr"/>
    <property type="match status" value="1"/>
</dbReference>
<evidence type="ECO:0000259" key="10">
    <source>
        <dbReference type="PROSITE" id="PS50850"/>
    </source>
</evidence>
<keyword evidence="6 9" id="KW-1133">Transmembrane helix</keyword>
<dbReference type="PROSITE" id="PS00216">
    <property type="entry name" value="SUGAR_TRANSPORT_1"/>
    <property type="match status" value="2"/>
</dbReference>
<feature type="domain" description="Major facilitator superfamily (MFS) profile" evidence="10">
    <location>
        <begin position="33"/>
        <end position="459"/>
    </location>
</feature>
<dbReference type="InterPro" id="IPR020846">
    <property type="entry name" value="MFS_dom"/>
</dbReference>
<feature type="transmembrane region" description="Helical" evidence="9">
    <location>
        <begin position="102"/>
        <end position="122"/>
    </location>
</feature>
<evidence type="ECO:0000256" key="8">
    <source>
        <dbReference type="SAM" id="MobiDB-lite"/>
    </source>
</evidence>
<dbReference type="PROSITE" id="PS00217">
    <property type="entry name" value="SUGAR_TRANSPORT_2"/>
    <property type="match status" value="1"/>
</dbReference>
<evidence type="ECO:0000256" key="2">
    <source>
        <dbReference type="ARBA" id="ARBA00022448"/>
    </source>
</evidence>
<dbReference type="GO" id="GO:0005886">
    <property type="term" value="C:plasma membrane"/>
    <property type="evidence" value="ECO:0007669"/>
    <property type="project" value="UniProtKB-SubCell"/>
</dbReference>
<dbReference type="SUPFAM" id="SSF103473">
    <property type="entry name" value="MFS general substrate transporter"/>
    <property type="match status" value="1"/>
</dbReference>
<dbReference type="RefSeq" id="XP_073976949.1">
    <property type="nucleotide sequence ID" value="XM_074120848.1"/>
</dbReference>
<evidence type="ECO:0000256" key="5">
    <source>
        <dbReference type="ARBA" id="ARBA00022692"/>
    </source>
</evidence>
<reference evidence="11" key="1">
    <citation type="submission" date="2022-10" db="UniProtKB">
        <authorList>
            <consortium name="EnsemblMetazoa"/>
        </authorList>
    </citation>
    <scope>IDENTIFICATION</scope>
</reference>
<protein>
    <submittedName>
        <fullName evidence="11">Major facilitator superfamily (MFS) profile domain-containing protein</fullName>
    </submittedName>
</protein>
<proteinExistence type="predicted"/>
<feature type="transmembrane region" description="Helical" evidence="9">
    <location>
        <begin position="334"/>
        <end position="356"/>
    </location>
</feature>
<keyword evidence="12" id="KW-1185">Reference proteome</keyword>
<dbReference type="PANTHER" id="PTHR48021">
    <property type="match status" value="1"/>
</dbReference>
<dbReference type="AlphaFoldDB" id="A0A905R0L6"/>
<dbReference type="PANTHER" id="PTHR48021:SF1">
    <property type="entry name" value="GH07001P-RELATED"/>
    <property type="match status" value="1"/>
</dbReference>
<evidence type="ECO:0000256" key="6">
    <source>
        <dbReference type="ARBA" id="ARBA00022989"/>
    </source>
</evidence>
<dbReference type="GO" id="GO:0022857">
    <property type="term" value="F:transmembrane transporter activity"/>
    <property type="evidence" value="ECO:0007669"/>
    <property type="project" value="InterPro"/>
</dbReference>
<keyword evidence="5 9" id="KW-0812">Transmembrane</keyword>
<dbReference type="InterPro" id="IPR005828">
    <property type="entry name" value="MFS_sugar_transport-like"/>
</dbReference>
<evidence type="ECO:0000256" key="7">
    <source>
        <dbReference type="ARBA" id="ARBA00023136"/>
    </source>
</evidence>
<feature type="transmembrane region" description="Helical" evidence="9">
    <location>
        <begin position="368"/>
        <end position="389"/>
    </location>
</feature>
<feature type="transmembrane region" description="Helical" evidence="9">
    <location>
        <begin position="267"/>
        <end position="287"/>
    </location>
</feature>
<organism evidence="11 12">
    <name type="scientific">Rhodnius prolixus</name>
    <name type="common">Triatomid bug</name>
    <dbReference type="NCBI Taxonomy" id="13249"/>
    <lineage>
        <taxon>Eukaryota</taxon>
        <taxon>Metazoa</taxon>
        <taxon>Ecdysozoa</taxon>
        <taxon>Arthropoda</taxon>
        <taxon>Hexapoda</taxon>
        <taxon>Insecta</taxon>
        <taxon>Pterygota</taxon>
        <taxon>Neoptera</taxon>
        <taxon>Paraneoptera</taxon>
        <taxon>Hemiptera</taxon>
        <taxon>Heteroptera</taxon>
        <taxon>Panheteroptera</taxon>
        <taxon>Cimicomorpha</taxon>
        <taxon>Reduviidae</taxon>
        <taxon>Triatominae</taxon>
        <taxon>Rhodnius</taxon>
    </lineage>
</organism>
<feature type="transmembrane region" description="Helical" evidence="9">
    <location>
        <begin position="31"/>
        <end position="51"/>
    </location>
</feature>
<feature type="transmembrane region" description="Helical" evidence="9">
    <location>
        <begin position="307"/>
        <end position="325"/>
    </location>
</feature>
<name>A0A905R0L6_RHOPR</name>
<evidence type="ECO:0000256" key="3">
    <source>
        <dbReference type="ARBA" id="ARBA00022475"/>
    </source>
</evidence>
<dbReference type="InterPro" id="IPR005829">
    <property type="entry name" value="Sugar_transporter_CS"/>
</dbReference>
<feature type="transmembrane region" description="Helical" evidence="9">
    <location>
        <begin position="187"/>
        <end position="205"/>
    </location>
</feature>
<evidence type="ECO:0000256" key="1">
    <source>
        <dbReference type="ARBA" id="ARBA00004651"/>
    </source>
</evidence>
<evidence type="ECO:0000256" key="9">
    <source>
        <dbReference type="SAM" id="Phobius"/>
    </source>
</evidence>
<evidence type="ECO:0000313" key="12">
    <source>
        <dbReference type="Proteomes" id="UP000015103"/>
    </source>
</evidence>
<dbReference type="FunFam" id="1.20.1250.20:FF:000218">
    <property type="entry name" value="facilitated trehalose transporter Tret1"/>
    <property type="match status" value="1"/>
</dbReference>
<accession>A0A905R0L6</accession>
<dbReference type="EnsemblMetazoa" id="RPRC017799-RA">
    <property type="protein sequence ID" value="RPRC017799-PA"/>
    <property type="gene ID" value="RPRC017799"/>
</dbReference>
<dbReference type="PROSITE" id="PS50850">
    <property type="entry name" value="MFS"/>
    <property type="match status" value="1"/>
</dbReference>
<feature type="transmembrane region" description="Helical" evidence="9">
    <location>
        <begin position="71"/>
        <end position="90"/>
    </location>
</feature>
<dbReference type="InterPro" id="IPR036259">
    <property type="entry name" value="MFS_trans_sf"/>
</dbReference>
<feature type="transmembrane region" description="Helical" evidence="9">
    <location>
        <begin position="160"/>
        <end position="181"/>
    </location>
</feature>
<dbReference type="Gene3D" id="1.20.1250.20">
    <property type="entry name" value="MFS general substrate transporter like domains"/>
    <property type="match status" value="1"/>
</dbReference>
<feature type="transmembrane region" description="Helical" evidence="9">
    <location>
        <begin position="433"/>
        <end position="455"/>
    </location>
</feature>
<feature type="region of interest" description="Disordered" evidence="8">
    <location>
        <begin position="477"/>
        <end position="496"/>
    </location>
</feature>
<dbReference type="InterPro" id="IPR050549">
    <property type="entry name" value="MFS_Trehalose_Transporter"/>
</dbReference>
<feature type="compositionally biased region" description="Basic and acidic residues" evidence="8">
    <location>
        <begin position="485"/>
        <end position="496"/>
    </location>
</feature>
<keyword evidence="7 9" id="KW-0472">Membrane</keyword>
<evidence type="ECO:0000313" key="11">
    <source>
        <dbReference type="EnsemblMetazoa" id="RPRC017799-PA"/>
    </source>
</evidence>
<evidence type="ECO:0000256" key="4">
    <source>
        <dbReference type="ARBA" id="ARBA00022597"/>
    </source>
</evidence>
<keyword evidence="3" id="KW-1003">Cell membrane</keyword>
<dbReference type="GeneID" id="141450416"/>
<comment type="subcellular location">
    <subcellularLocation>
        <location evidence="1">Cell membrane</location>
        <topology evidence="1">Multi-pass membrane protein</topology>
    </subcellularLocation>
</comment>
<feature type="transmembrane region" description="Helical" evidence="9">
    <location>
        <begin position="128"/>
        <end position="148"/>
    </location>
</feature>
<sequence length="496" mass="55653">MYLHLVQTLRIFFWLLRDNVDMVNRAHLRQYFASLACNLSVMASGTCFAWMEPLTMRMSTEGSDLYISKEVVSWLVSVVEVGCLAAPIPSGLLADRYGRKKVLLGTSPMILVSWMLVLFSWSWEMLTFVRMLQGLAIGTVFTVAPMYIAEISEPEIRGQLSGHFQTTWYLGILYVYIAGKLLALDEYIAICLAAAILFAIVFFNVPESPYYLLMKGKDDDAAASLAWCRSYRDTKDEFEELKKAVNEDMSNKGGWKDLFATKKDRKAFFLVQVVCITRFMTGMPSLVNYATETFAESSGGLFTKDQLTIALGTLLTLIAVLSAFLSDLFGRRTLLLWSSFGCAVSHFLLGLYYFMYSSLKIDVNPYSWALYAGLVGFCFFSDIGLGPLVQTLQAELFPSNTRALGGGISEVTAAAASFVNLKIYQPVTNNIGLYFNFWIYCIFSLAGAILIWIYAAETAGKSLAQIQVDLKKEETCEEEQSSEQQRNEESFKRCQC</sequence>
<dbReference type="EMBL" id="ACPB03000266">
    <property type="status" value="NOT_ANNOTATED_CDS"/>
    <property type="molecule type" value="Genomic_DNA"/>
</dbReference>
<keyword evidence="4" id="KW-0762">Sugar transport</keyword>
<dbReference type="Proteomes" id="UP000015103">
    <property type="component" value="Unassembled WGS sequence"/>
</dbReference>
<keyword evidence="2" id="KW-0813">Transport</keyword>